<comment type="pathway">
    <text evidence="1">Cofactor biosynthesis; thiamine diphosphate biosynthesis.</text>
</comment>
<dbReference type="Pfam" id="PF02581">
    <property type="entry name" value="TMP-TENI"/>
    <property type="match status" value="1"/>
</dbReference>
<evidence type="ECO:0000256" key="2">
    <source>
        <dbReference type="ARBA" id="ARBA00022977"/>
    </source>
</evidence>
<dbReference type="PANTHER" id="PTHR20857:SF15">
    <property type="entry name" value="THIAMINE-PHOSPHATE SYNTHASE"/>
    <property type="match status" value="1"/>
</dbReference>
<sequence>MSATNVDEAIKAESSGAAYLGVGSVFPTDTKPDAVITGLEELKRIRRSTSIPIYAIGGIKLGQLKAVVEHGADGVALISSILTAVDPIDEAKKYVENWKNLSE</sequence>
<dbReference type="InterPro" id="IPR036206">
    <property type="entry name" value="ThiamineP_synth_sf"/>
</dbReference>
<dbReference type="PANTHER" id="PTHR20857">
    <property type="entry name" value="THIAMINE-PHOSPHATE PYROPHOSPHORYLASE"/>
    <property type="match status" value="1"/>
</dbReference>
<evidence type="ECO:0000259" key="3">
    <source>
        <dbReference type="Pfam" id="PF02581"/>
    </source>
</evidence>
<keyword evidence="2" id="KW-0784">Thiamine biosynthesis</keyword>
<gene>
    <name evidence="4" type="ORF">B1B_18487</name>
</gene>
<dbReference type="EMBL" id="AUZY01012374">
    <property type="protein sequence ID" value="EQD30267.1"/>
    <property type="molecule type" value="Genomic_DNA"/>
</dbReference>
<dbReference type="InterPro" id="IPR013785">
    <property type="entry name" value="Aldolase_TIM"/>
</dbReference>
<dbReference type="GO" id="GO:0004789">
    <property type="term" value="F:thiamine-phosphate diphosphorylase activity"/>
    <property type="evidence" value="ECO:0007669"/>
    <property type="project" value="TreeGrafter"/>
</dbReference>
<dbReference type="GO" id="GO:0005737">
    <property type="term" value="C:cytoplasm"/>
    <property type="evidence" value="ECO:0007669"/>
    <property type="project" value="TreeGrafter"/>
</dbReference>
<dbReference type="GO" id="GO:0009228">
    <property type="term" value="P:thiamine biosynthetic process"/>
    <property type="evidence" value="ECO:0007669"/>
    <property type="project" value="UniProtKB-KW"/>
</dbReference>
<dbReference type="SUPFAM" id="SSF51391">
    <property type="entry name" value="Thiamin phosphate synthase"/>
    <property type="match status" value="1"/>
</dbReference>
<feature type="domain" description="Thiamine phosphate synthase/TenI" evidence="3">
    <location>
        <begin position="2"/>
        <end position="81"/>
    </location>
</feature>
<evidence type="ECO:0000313" key="4">
    <source>
        <dbReference type="EMBL" id="EQD30267.1"/>
    </source>
</evidence>
<dbReference type="CDD" id="cd00564">
    <property type="entry name" value="TMP_TenI"/>
    <property type="match status" value="1"/>
</dbReference>
<dbReference type="Gene3D" id="3.20.20.70">
    <property type="entry name" value="Aldolase class I"/>
    <property type="match status" value="1"/>
</dbReference>
<reference evidence="4" key="2">
    <citation type="journal article" date="2014" name="ISME J.">
        <title>Microbial stratification in low pH oxic and suboxic macroscopic growths along an acid mine drainage.</title>
        <authorList>
            <person name="Mendez-Garcia C."/>
            <person name="Mesa V."/>
            <person name="Sprenger R.R."/>
            <person name="Richter M."/>
            <person name="Diez M.S."/>
            <person name="Solano J."/>
            <person name="Bargiela R."/>
            <person name="Golyshina O.V."/>
            <person name="Manteca A."/>
            <person name="Ramos J.L."/>
            <person name="Gallego J.R."/>
            <person name="Llorente I."/>
            <person name="Martins Dos Santos V.A."/>
            <person name="Jensen O.N."/>
            <person name="Pelaez A.I."/>
            <person name="Sanchez J."/>
            <person name="Ferrer M."/>
        </authorList>
    </citation>
    <scope>NUCLEOTIDE SEQUENCE</scope>
</reference>
<accession>T0YEK1</accession>
<dbReference type="InterPro" id="IPR022998">
    <property type="entry name" value="ThiamineP_synth_TenI"/>
</dbReference>
<name>T0YEK1_9ZZZZ</name>
<proteinExistence type="predicted"/>
<dbReference type="AlphaFoldDB" id="T0YEK1"/>
<reference evidence="4" key="1">
    <citation type="submission" date="2013-08" db="EMBL/GenBank/DDBJ databases">
        <authorList>
            <person name="Mendez C."/>
            <person name="Richter M."/>
            <person name="Ferrer M."/>
            <person name="Sanchez J."/>
        </authorList>
    </citation>
    <scope>NUCLEOTIDE SEQUENCE</scope>
</reference>
<protein>
    <submittedName>
        <fullName evidence="4">Thiamine-phosphate pyrophosphorylase</fullName>
    </submittedName>
</protein>
<evidence type="ECO:0000256" key="1">
    <source>
        <dbReference type="ARBA" id="ARBA00004948"/>
    </source>
</evidence>
<organism evidence="4">
    <name type="scientific">mine drainage metagenome</name>
    <dbReference type="NCBI Taxonomy" id="410659"/>
    <lineage>
        <taxon>unclassified sequences</taxon>
        <taxon>metagenomes</taxon>
        <taxon>ecological metagenomes</taxon>
    </lineage>
</organism>
<comment type="caution">
    <text evidence="4">The sequence shown here is derived from an EMBL/GenBank/DDBJ whole genome shotgun (WGS) entry which is preliminary data.</text>
</comment>